<protein>
    <recommendedName>
        <fullName evidence="8">YcfA family protein</fullName>
    </recommendedName>
</protein>
<dbReference type="SUPFAM" id="SSF54786">
    <property type="entry name" value="YcfA/nrd intein domain"/>
    <property type="match status" value="1"/>
</dbReference>
<evidence type="ECO:0000256" key="1">
    <source>
        <dbReference type="ARBA" id="ARBA00022649"/>
    </source>
</evidence>
<dbReference type="Gene3D" id="3.30.920.30">
    <property type="entry name" value="Hypothetical protein"/>
    <property type="match status" value="1"/>
</dbReference>
<evidence type="ECO:0000256" key="6">
    <source>
        <dbReference type="ARBA" id="ARBA00023016"/>
    </source>
</evidence>
<proteinExistence type="predicted"/>
<evidence type="ECO:0008006" key="8">
    <source>
        <dbReference type="Google" id="ProtNLM"/>
    </source>
</evidence>
<reference evidence="7" key="1">
    <citation type="journal article" date="2014" name="Front. Microbiol.">
        <title>High frequency of phylogenetically diverse reductive dehalogenase-homologous genes in deep subseafloor sedimentary metagenomes.</title>
        <authorList>
            <person name="Kawai M."/>
            <person name="Futagami T."/>
            <person name="Toyoda A."/>
            <person name="Takaki Y."/>
            <person name="Nishi S."/>
            <person name="Hori S."/>
            <person name="Arai W."/>
            <person name="Tsubouchi T."/>
            <person name="Morono Y."/>
            <person name="Uchiyama I."/>
            <person name="Ito T."/>
            <person name="Fujiyama A."/>
            <person name="Inagaki F."/>
            <person name="Takami H."/>
        </authorList>
    </citation>
    <scope>NUCLEOTIDE SEQUENCE</scope>
    <source>
        <strain evidence="7">Expedition CK06-06</strain>
    </source>
</reference>
<evidence type="ECO:0000256" key="3">
    <source>
        <dbReference type="ARBA" id="ARBA00022759"/>
    </source>
</evidence>
<dbReference type="InterPro" id="IPR012933">
    <property type="entry name" value="HicA_mRNA_interferase"/>
</dbReference>
<keyword evidence="4" id="KW-0378">Hydrolase</keyword>
<keyword evidence="5" id="KW-0694">RNA-binding</keyword>
<accession>X1E2M1</accession>
<keyword evidence="3" id="KW-0255">Endonuclease</keyword>
<gene>
    <name evidence="7" type="ORF">S03H2_05649</name>
</gene>
<dbReference type="AlphaFoldDB" id="X1E2M1"/>
<name>X1E2M1_9ZZZZ</name>
<keyword evidence="6" id="KW-0346">Stress response</keyword>
<sequence length="73" mass="8203">MGRLPVISGRECIKASKKAGFYKKRQSGSHIVLRKDEPFVQVVVPDQKELDRGTLRAIIRHAGLSRDDFLGLL</sequence>
<dbReference type="GO" id="GO:0003729">
    <property type="term" value="F:mRNA binding"/>
    <property type="evidence" value="ECO:0007669"/>
    <property type="project" value="InterPro"/>
</dbReference>
<keyword evidence="1" id="KW-1277">Toxin-antitoxin system</keyword>
<dbReference type="InterPro" id="IPR038570">
    <property type="entry name" value="HicA_sf"/>
</dbReference>
<evidence type="ECO:0000256" key="5">
    <source>
        <dbReference type="ARBA" id="ARBA00022884"/>
    </source>
</evidence>
<dbReference type="GO" id="GO:0004519">
    <property type="term" value="F:endonuclease activity"/>
    <property type="evidence" value="ECO:0007669"/>
    <property type="project" value="UniProtKB-KW"/>
</dbReference>
<dbReference type="GO" id="GO:0016787">
    <property type="term" value="F:hydrolase activity"/>
    <property type="evidence" value="ECO:0007669"/>
    <property type="project" value="UniProtKB-KW"/>
</dbReference>
<dbReference type="Pfam" id="PF07927">
    <property type="entry name" value="HicA_toxin"/>
    <property type="match status" value="1"/>
</dbReference>
<organism evidence="7">
    <name type="scientific">marine sediment metagenome</name>
    <dbReference type="NCBI Taxonomy" id="412755"/>
    <lineage>
        <taxon>unclassified sequences</taxon>
        <taxon>metagenomes</taxon>
        <taxon>ecological metagenomes</taxon>
    </lineage>
</organism>
<evidence type="ECO:0000256" key="2">
    <source>
        <dbReference type="ARBA" id="ARBA00022722"/>
    </source>
</evidence>
<dbReference type="EMBL" id="BARU01002382">
    <property type="protein sequence ID" value="GAH27496.1"/>
    <property type="molecule type" value="Genomic_DNA"/>
</dbReference>
<evidence type="ECO:0000256" key="4">
    <source>
        <dbReference type="ARBA" id="ARBA00022801"/>
    </source>
</evidence>
<evidence type="ECO:0000313" key="7">
    <source>
        <dbReference type="EMBL" id="GAH27496.1"/>
    </source>
</evidence>
<keyword evidence="2" id="KW-0540">Nuclease</keyword>
<comment type="caution">
    <text evidence="7">The sequence shown here is derived from an EMBL/GenBank/DDBJ whole genome shotgun (WGS) entry which is preliminary data.</text>
</comment>